<keyword evidence="1" id="KW-0808">Transferase</keyword>
<organism evidence="7 8">
    <name type="scientific">Holdemania filiformis</name>
    <dbReference type="NCBI Taxonomy" id="61171"/>
    <lineage>
        <taxon>Bacteria</taxon>
        <taxon>Bacillati</taxon>
        <taxon>Bacillota</taxon>
        <taxon>Erysipelotrichia</taxon>
        <taxon>Erysipelotrichales</taxon>
        <taxon>Erysipelotrichaceae</taxon>
        <taxon>Holdemania</taxon>
    </lineage>
</organism>
<proteinExistence type="predicted"/>
<name>A0A412G313_9FIRM</name>
<dbReference type="PROSITE" id="PS51372">
    <property type="entry name" value="PRD_2"/>
    <property type="match status" value="1"/>
</dbReference>
<dbReference type="GO" id="GO:0016020">
    <property type="term" value="C:membrane"/>
    <property type="evidence" value="ECO:0007669"/>
    <property type="project" value="InterPro"/>
</dbReference>
<dbReference type="SUPFAM" id="SSF53062">
    <property type="entry name" value="PTS system fructose IIA component-like"/>
    <property type="match status" value="1"/>
</dbReference>
<dbReference type="Pfam" id="PF03610">
    <property type="entry name" value="EIIA-man"/>
    <property type="match status" value="1"/>
</dbReference>
<keyword evidence="3" id="KW-0067">ATP-binding</keyword>
<comment type="caution">
    <text evidence="7">The sequence shown here is derived from an EMBL/GenBank/DDBJ whole genome shotgun (WGS) entry which is preliminary data.</text>
</comment>
<dbReference type="SMART" id="SM00382">
    <property type="entry name" value="AAA"/>
    <property type="match status" value="1"/>
</dbReference>
<evidence type="ECO:0000259" key="4">
    <source>
        <dbReference type="PROSITE" id="PS50045"/>
    </source>
</evidence>
<evidence type="ECO:0000259" key="5">
    <source>
        <dbReference type="PROSITE" id="PS51096"/>
    </source>
</evidence>
<dbReference type="SUPFAM" id="SSF63520">
    <property type="entry name" value="PTS-regulatory domain, PRD"/>
    <property type="match status" value="1"/>
</dbReference>
<sequence length="949" mass="107579">MDWKRSRVMENKTKRQLYERIETQMTGRSVRELDLELFCARSLAEKLDISRNLASQYLNELFYEGKLIKIGAHPTCFLARSALENDGFASVYDNAEDLWNQADQLQEKRSVFSDLIGGNGSLHYAIEQCKAAMNYPGSGLAVLLHGPTGSGKSLLAAKLYDYCVQRGLIGSEGRLITVNCAEYSDNPDFFLTSLFGYTKGAYTGAEKDSEGLLALADKGMLFLDEIHSLTPECQEKLFLFMDKGVYHRVGDNQKWLASTVRFVFATTENPDQALLKTLFRRIPIVIQIPALKERPLTEKRELIRYILETEQTKFKMSVRISESAYRLLEQHEFRHNIGELKNDIQVGMAGAYMKAIKNASPTLDLHISDLPSGLVRNPLRNPLMDQGSVSRLLPLGELLPRGGGESRYLLFYQAAMQNYERFQKHELSLDTFLATTTLQLEQYVDFLFFNNENFSSPQEEIVQSLLANINRPLNKKYGMPELSNNEIKILARYFTDLLQNEPISAVELRRRGRSISDFQETLKTVNPKLVSIANEILPLLQTGLNLPLGAFEEITTTLFFLYFNRGYQPAPIPVVIMAHGYSIASGIAELANQLLHQNIFTAIDMPVESHFETITNKLKQYLSEIRNCHEIIVMVDMGSLEGIQKYIDQTADLDIGIINNVTTKLALDVGAMIMEGDSLETILEQAKQRSLPNYVIIKNRVRPKAILTVCSSGIGIAGKIAALVENSFPKKMDLTVIPIAADTLQHRQASGIFDKYNVILILGTLNLKPQGIPFISIEDIINQSDSWALKEKLGMLMNDEELTVFTQNMVRNFSLDNLIDYLTILNPEKIIVYVEEILEQIQKRLEFTLSNNILIGLYLHISCLIERLIIDKRFVYYLNLEKFEAEHADFIAMIREVFGRVCRAYNVVIPTAEIGYLYNYIVQGKSVEKQVECVEESKSELMESVGFTE</sequence>
<keyword evidence="8" id="KW-1185">Reference proteome</keyword>
<dbReference type="AlphaFoldDB" id="A0A412G313"/>
<dbReference type="InterPro" id="IPR036634">
    <property type="entry name" value="PRD_sf"/>
</dbReference>
<dbReference type="PROSITE" id="PS50045">
    <property type="entry name" value="SIGMA54_INTERACT_4"/>
    <property type="match status" value="1"/>
</dbReference>
<feature type="domain" description="PRD" evidence="6">
    <location>
        <begin position="825"/>
        <end position="931"/>
    </location>
</feature>
<evidence type="ECO:0000313" key="7">
    <source>
        <dbReference type="EMBL" id="RGR74818.1"/>
    </source>
</evidence>
<dbReference type="Gene3D" id="1.10.1790.10">
    <property type="entry name" value="PRD domain"/>
    <property type="match status" value="1"/>
</dbReference>
<evidence type="ECO:0000256" key="1">
    <source>
        <dbReference type="ARBA" id="ARBA00022679"/>
    </source>
</evidence>
<dbReference type="PROSITE" id="PS00676">
    <property type="entry name" value="SIGMA54_INTERACT_2"/>
    <property type="match status" value="1"/>
</dbReference>
<dbReference type="InterPro" id="IPR011608">
    <property type="entry name" value="PRD"/>
</dbReference>
<dbReference type="EMBL" id="QRUP01000007">
    <property type="protein sequence ID" value="RGR74818.1"/>
    <property type="molecule type" value="Genomic_DNA"/>
</dbReference>
<dbReference type="GO" id="GO:0009401">
    <property type="term" value="P:phosphoenolpyruvate-dependent sugar phosphotransferase system"/>
    <property type="evidence" value="ECO:0007669"/>
    <property type="project" value="InterPro"/>
</dbReference>
<dbReference type="Gene3D" id="3.40.50.510">
    <property type="entry name" value="Phosphotransferase system, mannose-type IIA component"/>
    <property type="match status" value="1"/>
</dbReference>
<dbReference type="CDD" id="cd00133">
    <property type="entry name" value="PTS_IIB"/>
    <property type="match status" value="1"/>
</dbReference>
<dbReference type="PANTHER" id="PTHR32071">
    <property type="entry name" value="TRANSCRIPTIONAL REGULATORY PROTEIN"/>
    <property type="match status" value="1"/>
</dbReference>
<reference evidence="7 8" key="1">
    <citation type="submission" date="2018-08" db="EMBL/GenBank/DDBJ databases">
        <title>A genome reference for cultivated species of the human gut microbiota.</title>
        <authorList>
            <person name="Zou Y."/>
            <person name="Xue W."/>
            <person name="Luo G."/>
        </authorList>
    </citation>
    <scope>NUCLEOTIDE SEQUENCE [LARGE SCALE GENOMIC DNA]</scope>
    <source>
        <strain evidence="7 8">AF24-29</strain>
    </source>
</reference>
<dbReference type="InterPro" id="IPR036662">
    <property type="entry name" value="PTS_EIIA_man-typ_sf"/>
</dbReference>
<dbReference type="InterPro" id="IPR002078">
    <property type="entry name" value="Sigma_54_int"/>
</dbReference>
<dbReference type="InterPro" id="IPR003593">
    <property type="entry name" value="AAA+_ATPase"/>
</dbReference>
<dbReference type="GO" id="GO:0006355">
    <property type="term" value="P:regulation of DNA-templated transcription"/>
    <property type="evidence" value="ECO:0007669"/>
    <property type="project" value="InterPro"/>
</dbReference>
<dbReference type="Proteomes" id="UP000284178">
    <property type="component" value="Unassembled WGS sequence"/>
</dbReference>
<dbReference type="CDD" id="cd00009">
    <property type="entry name" value="AAA"/>
    <property type="match status" value="1"/>
</dbReference>
<dbReference type="GO" id="GO:0005524">
    <property type="term" value="F:ATP binding"/>
    <property type="evidence" value="ECO:0007669"/>
    <property type="project" value="UniProtKB-KW"/>
</dbReference>
<evidence type="ECO:0000259" key="6">
    <source>
        <dbReference type="PROSITE" id="PS51372"/>
    </source>
</evidence>
<dbReference type="SUPFAM" id="SSF52540">
    <property type="entry name" value="P-loop containing nucleoside triphosphate hydrolases"/>
    <property type="match status" value="1"/>
</dbReference>
<protein>
    <submittedName>
        <fullName evidence="7">PRD domain-containing protein</fullName>
    </submittedName>
</protein>
<evidence type="ECO:0000256" key="3">
    <source>
        <dbReference type="ARBA" id="ARBA00022840"/>
    </source>
</evidence>
<dbReference type="InterPro" id="IPR004701">
    <property type="entry name" value="PTS_EIIA_man-typ"/>
</dbReference>
<dbReference type="PROSITE" id="PS51096">
    <property type="entry name" value="PTS_EIIA_TYPE_4"/>
    <property type="match status" value="1"/>
</dbReference>
<dbReference type="GO" id="GO:0016740">
    <property type="term" value="F:transferase activity"/>
    <property type="evidence" value="ECO:0007669"/>
    <property type="project" value="UniProtKB-KW"/>
</dbReference>
<evidence type="ECO:0000256" key="2">
    <source>
        <dbReference type="ARBA" id="ARBA00022741"/>
    </source>
</evidence>
<dbReference type="Gene3D" id="3.40.50.300">
    <property type="entry name" value="P-loop containing nucleotide triphosphate hydrolases"/>
    <property type="match status" value="1"/>
</dbReference>
<keyword evidence="2" id="KW-0547">Nucleotide-binding</keyword>
<accession>A0A412G313</accession>
<feature type="domain" description="PTS EIIA type-4" evidence="5">
    <location>
        <begin position="571"/>
        <end position="714"/>
    </location>
</feature>
<dbReference type="InterPro" id="IPR027417">
    <property type="entry name" value="P-loop_NTPase"/>
</dbReference>
<dbReference type="PANTHER" id="PTHR32071:SF38">
    <property type="entry name" value="PSP OPERON TRANSCRIPTIONAL ACTIVATOR"/>
    <property type="match status" value="1"/>
</dbReference>
<gene>
    <name evidence="7" type="ORF">DWY25_06935</name>
</gene>
<evidence type="ECO:0000313" key="8">
    <source>
        <dbReference type="Proteomes" id="UP000284178"/>
    </source>
</evidence>
<dbReference type="InterPro" id="IPR025943">
    <property type="entry name" value="Sigma_54_int_dom_ATP-bd_2"/>
</dbReference>
<feature type="domain" description="Sigma-54 factor interaction" evidence="4">
    <location>
        <begin position="115"/>
        <end position="349"/>
    </location>
</feature>
<dbReference type="Pfam" id="PF00874">
    <property type="entry name" value="PRD"/>
    <property type="match status" value="1"/>
</dbReference>
<dbReference type="Pfam" id="PF00158">
    <property type="entry name" value="Sigma54_activat"/>
    <property type="match status" value="1"/>
</dbReference>